<evidence type="ECO:0000313" key="2">
    <source>
        <dbReference type="EMBL" id="OMO68274.1"/>
    </source>
</evidence>
<evidence type="ECO:0000313" key="3">
    <source>
        <dbReference type="Proteomes" id="UP000187203"/>
    </source>
</evidence>
<dbReference type="Proteomes" id="UP000187203">
    <property type="component" value="Unassembled WGS sequence"/>
</dbReference>
<organism evidence="2 3">
    <name type="scientific">Corchorus olitorius</name>
    <dbReference type="NCBI Taxonomy" id="93759"/>
    <lineage>
        <taxon>Eukaryota</taxon>
        <taxon>Viridiplantae</taxon>
        <taxon>Streptophyta</taxon>
        <taxon>Embryophyta</taxon>
        <taxon>Tracheophyta</taxon>
        <taxon>Spermatophyta</taxon>
        <taxon>Magnoliopsida</taxon>
        <taxon>eudicotyledons</taxon>
        <taxon>Gunneridae</taxon>
        <taxon>Pentapetalae</taxon>
        <taxon>rosids</taxon>
        <taxon>malvids</taxon>
        <taxon>Malvales</taxon>
        <taxon>Malvaceae</taxon>
        <taxon>Grewioideae</taxon>
        <taxon>Apeibeae</taxon>
        <taxon>Corchorus</taxon>
    </lineage>
</organism>
<feature type="compositionally biased region" description="Basic and acidic residues" evidence="1">
    <location>
        <begin position="85"/>
        <end position="101"/>
    </location>
</feature>
<feature type="region of interest" description="Disordered" evidence="1">
    <location>
        <begin position="15"/>
        <end position="37"/>
    </location>
</feature>
<evidence type="ECO:0000256" key="1">
    <source>
        <dbReference type="SAM" id="MobiDB-lite"/>
    </source>
</evidence>
<sequence length="101" mass="10803">MWAFPQAFLNGCGHGECGARNTSDRPPRPSSTSTSYRRFSGTGLALDPLLLFPSTLIATLITFHQKCGTTADRILLQLGSGTNKGRAEEAEGKEIDGRYGG</sequence>
<protein>
    <submittedName>
        <fullName evidence="2">Uncharacterized protein</fullName>
    </submittedName>
</protein>
<dbReference type="AlphaFoldDB" id="A0A1R3HD57"/>
<keyword evidence="3" id="KW-1185">Reference proteome</keyword>
<comment type="caution">
    <text evidence="2">The sequence shown here is derived from an EMBL/GenBank/DDBJ whole genome shotgun (WGS) entry which is preliminary data.</text>
</comment>
<gene>
    <name evidence="2" type="ORF">COLO4_29797</name>
</gene>
<feature type="region of interest" description="Disordered" evidence="1">
    <location>
        <begin position="80"/>
        <end position="101"/>
    </location>
</feature>
<dbReference type="EMBL" id="AWUE01020403">
    <property type="protein sequence ID" value="OMO68274.1"/>
    <property type="molecule type" value="Genomic_DNA"/>
</dbReference>
<accession>A0A1R3HD57</accession>
<proteinExistence type="predicted"/>
<name>A0A1R3HD57_9ROSI</name>
<reference evidence="3" key="1">
    <citation type="submission" date="2013-09" db="EMBL/GenBank/DDBJ databases">
        <title>Corchorus olitorius genome sequencing.</title>
        <authorList>
            <person name="Alam M."/>
            <person name="Haque M.S."/>
            <person name="Islam M.S."/>
            <person name="Emdad E.M."/>
            <person name="Islam M.M."/>
            <person name="Ahmed B."/>
            <person name="Halim A."/>
            <person name="Hossen Q.M.M."/>
            <person name="Hossain M.Z."/>
            <person name="Ahmed R."/>
            <person name="Khan M.M."/>
            <person name="Islam R."/>
            <person name="Rashid M.M."/>
            <person name="Khan S.A."/>
            <person name="Rahman M.S."/>
            <person name="Alam M."/>
            <person name="Yahiya A.S."/>
            <person name="Khan M.S."/>
            <person name="Azam M.S."/>
            <person name="Haque T."/>
            <person name="Lashkar M.Z.H."/>
            <person name="Akhand A.I."/>
            <person name="Morshed G."/>
            <person name="Roy S."/>
            <person name="Uddin K.S."/>
            <person name="Rabeya T."/>
            <person name="Hossain A.S."/>
            <person name="Chowdhury A."/>
            <person name="Snigdha A.R."/>
            <person name="Mortoza M.S."/>
            <person name="Matin S.A."/>
            <person name="Hoque S.M.E."/>
            <person name="Islam M.K."/>
            <person name="Roy D.K."/>
            <person name="Haider R."/>
            <person name="Moosa M.M."/>
            <person name="Elias S.M."/>
            <person name="Hasan A.M."/>
            <person name="Jahan S."/>
            <person name="Shafiuddin M."/>
            <person name="Mahmood N."/>
            <person name="Shommy N.S."/>
        </authorList>
    </citation>
    <scope>NUCLEOTIDE SEQUENCE [LARGE SCALE GENOMIC DNA]</scope>
    <source>
        <strain evidence="3">cv. O-4</strain>
    </source>
</reference>